<reference evidence="2" key="1">
    <citation type="journal article" date="2020" name="bioRxiv">
        <title>Integrative omics analysis of Pseudomonas aeruginosa virus PA5oct highlights the molecular complexity of jumbo phages.</title>
        <authorList>
            <person name="Lood C."/>
            <person name="Danis-Wlodarczyk K."/>
            <person name="Blasdel B.G."/>
            <person name="Jang H.B."/>
            <person name="Vandenheuvel D."/>
            <person name="Briers Y."/>
            <person name="Noben J.-P."/>
            <person name="van Noort V."/>
            <person name="Drulis-Kawa Z."/>
            <person name="Lavigne R."/>
        </authorList>
    </citation>
    <scope>NUCLEOTIDE SEQUENCE [LARGE SCALE GENOMIC DNA]</scope>
</reference>
<dbReference type="EMBL" id="MK797984">
    <property type="protein sequence ID" value="QCG76320.1"/>
    <property type="molecule type" value="Genomic_DNA"/>
</dbReference>
<protein>
    <submittedName>
        <fullName evidence="1">Uncharacterized protein</fullName>
    </submittedName>
</protein>
<name>A0A4Y5JVB3_9CAUD</name>
<proteinExistence type="predicted"/>
<accession>A0A4Y5JVB3</accession>
<gene>
    <name evidence="1" type="ORF">EST35_0452</name>
</gene>
<keyword evidence="2" id="KW-1185">Reference proteome</keyword>
<evidence type="ECO:0000313" key="2">
    <source>
        <dbReference type="Proteomes" id="UP000316733"/>
    </source>
</evidence>
<sequence length="102" mass="11991">MVYKIPNDKCMLLIFLSSIADTISIEISFRKRIRKCLYTLKIYKGDNICIFINGVLLFKKVICNDMIIPILIQSVTRSIAMHNDFLEVFSNKYYLTLFRKLT</sequence>
<organism evidence="1 2">
    <name type="scientific">Pseudomonas phage vB_PaeM_PA5oct</name>
    <dbReference type="NCBI Taxonomy" id="2163605"/>
    <lineage>
        <taxon>Viruses</taxon>
        <taxon>Duplodnaviria</taxon>
        <taxon>Heunggongvirae</taxon>
        <taxon>Uroviricota</taxon>
        <taxon>Caudoviricetes</taxon>
        <taxon>Arenbergviridae</taxon>
        <taxon>Wroclawvirus</taxon>
        <taxon>Wroclawvirus PA5oct</taxon>
    </lineage>
</organism>
<evidence type="ECO:0000313" key="1">
    <source>
        <dbReference type="EMBL" id="QCG76320.1"/>
    </source>
</evidence>
<dbReference type="Proteomes" id="UP000316733">
    <property type="component" value="Segment"/>
</dbReference>